<feature type="transmembrane region" description="Helical" evidence="6">
    <location>
        <begin position="26"/>
        <end position="47"/>
    </location>
</feature>
<dbReference type="GO" id="GO:0003700">
    <property type="term" value="F:DNA-binding transcription factor activity"/>
    <property type="evidence" value="ECO:0007669"/>
    <property type="project" value="TreeGrafter"/>
</dbReference>
<dbReference type="PANTHER" id="PTHR31945:SF11">
    <property type="entry name" value="TRANSCRIPTION FACTOR ABORTED MICROSPORES"/>
    <property type="match status" value="1"/>
</dbReference>
<keyword evidence="6" id="KW-1133">Transmembrane helix</keyword>
<keyword evidence="9" id="KW-1185">Reference proteome</keyword>
<reference evidence="9" key="1">
    <citation type="journal article" date="2019" name="Gigascience">
        <title>De novo genome assembly of the endangered Acer yangbiense, a plant species with extremely small populations endemic to Yunnan Province, China.</title>
        <authorList>
            <person name="Yang J."/>
            <person name="Wariss H.M."/>
            <person name="Tao L."/>
            <person name="Zhang R."/>
            <person name="Yun Q."/>
            <person name="Hollingsworth P."/>
            <person name="Dao Z."/>
            <person name="Luo G."/>
            <person name="Guo H."/>
            <person name="Ma Y."/>
            <person name="Sun W."/>
        </authorList>
    </citation>
    <scope>NUCLEOTIDE SEQUENCE [LARGE SCALE GENOMIC DNA]</scope>
    <source>
        <strain evidence="9">cv. br00</strain>
    </source>
</reference>
<evidence type="ECO:0000256" key="1">
    <source>
        <dbReference type="ARBA" id="ARBA00004123"/>
    </source>
</evidence>
<evidence type="ECO:0000256" key="2">
    <source>
        <dbReference type="ARBA" id="ARBA00023015"/>
    </source>
</evidence>
<gene>
    <name evidence="8" type="ORF">DKX38_014577</name>
</gene>
<evidence type="ECO:0000256" key="5">
    <source>
        <dbReference type="SAM" id="MobiDB-lite"/>
    </source>
</evidence>
<dbReference type="Pfam" id="PF14215">
    <property type="entry name" value="bHLH-MYC_N"/>
    <property type="match status" value="1"/>
</dbReference>
<dbReference type="CDD" id="cd04873">
    <property type="entry name" value="ACT_UUR-ACR-like"/>
    <property type="match status" value="1"/>
</dbReference>
<dbReference type="Gene3D" id="4.10.280.10">
    <property type="entry name" value="Helix-loop-helix DNA-binding domain"/>
    <property type="match status" value="1"/>
</dbReference>
<name>A0A5N5LFN4_9ROSI</name>
<dbReference type="CDD" id="cd11443">
    <property type="entry name" value="bHLH_AtAMS_like"/>
    <property type="match status" value="1"/>
</dbReference>
<dbReference type="GO" id="GO:0043565">
    <property type="term" value="F:sequence-specific DNA binding"/>
    <property type="evidence" value="ECO:0007669"/>
    <property type="project" value="TreeGrafter"/>
</dbReference>
<keyword evidence="6" id="KW-0812">Transmembrane</keyword>
<protein>
    <recommendedName>
        <fullName evidence="7">BHLH domain-containing protein</fullName>
    </recommendedName>
</protein>
<dbReference type="InterPro" id="IPR011598">
    <property type="entry name" value="bHLH_dom"/>
</dbReference>
<dbReference type="InterPro" id="IPR025610">
    <property type="entry name" value="MYC/MYB_N"/>
</dbReference>
<accession>A0A5N5LFN4</accession>
<dbReference type="SMART" id="SM00353">
    <property type="entry name" value="HLH"/>
    <property type="match status" value="1"/>
</dbReference>
<dbReference type="PANTHER" id="PTHR31945">
    <property type="entry name" value="TRANSCRIPTION FACTOR SCREAM2-RELATED"/>
    <property type="match status" value="1"/>
</dbReference>
<comment type="caution">
    <text evidence="8">The sequence shown here is derived from an EMBL/GenBank/DDBJ whole genome shotgun (WGS) entry which is preliminary data.</text>
</comment>
<feature type="region of interest" description="Disordered" evidence="5">
    <location>
        <begin position="458"/>
        <end position="489"/>
    </location>
</feature>
<keyword evidence="6" id="KW-0472">Membrane</keyword>
<dbReference type="SUPFAM" id="SSF47459">
    <property type="entry name" value="HLH, helix-loop-helix DNA-binding domain"/>
    <property type="match status" value="1"/>
</dbReference>
<evidence type="ECO:0000313" key="9">
    <source>
        <dbReference type="Proteomes" id="UP000326939"/>
    </source>
</evidence>
<dbReference type="GO" id="GO:0005634">
    <property type="term" value="C:nucleus"/>
    <property type="evidence" value="ECO:0007669"/>
    <property type="project" value="UniProtKB-SubCell"/>
</dbReference>
<feature type="region of interest" description="Disordered" evidence="5">
    <location>
        <begin position="351"/>
        <end position="406"/>
    </location>
</feature>
<dbReference type="AlphaFoldDB" id="A0A5N5LFN4"/>
<evidence type="ECO:0000256" key="4">
    <source>
        <dbReference type="ARBA" id="ARBA00023242"/>
    </source>
</evidence>
<dbReference type="InterPro" id="IPR036638">
    <property type="entry name" value="HLH_DNA-bd_sf"/>
</dbReference>
<evidence type="ECO:0000256" key="3">
    <source>
        <dbReference type="ARBA" id="ARBA00023163"/>
    </source>
</evidence>
<dbReference type="PROSITE" id="PS50888">
    <property type="entry name" value="BHLH"/>
    <property type="match status" value="1"/>
</dbReference>
<feature type="domain" description="BHLH" evidence="7">
    <location>
        <begin position="395"/>
        <end position="451"/>
    </location>
</feature>
<organism evidence="8 9">
    <name type="scientific">Salix brachista</name>
    <dbReference type="NCBI Taxonomy" id="2182728"/>
    <lineage>
        <taxon>Eukaryota</taxon>
        <taxon>Viridiplantae</taxon>
        <taxon>Streptophyta</taxon>
        <taxon>Embryophyta</taxon>
        <taxon>Tracheophyta</taxon>
        <taxon>Spermatophyta</taxon>
        <taxon>Magnoliopsida</taxon>
        <taxon>eudicotyledons</taxon>
        <taxon>Gunneridae</taxon>
        <taxon>Pentapetalae</taxon>
        <taxon>rosids</taxon>
        <taxon>fabids</taxon>
        <taxon>Malpighiales</taxon>
        <taxon>Salicaceae</taxon>
        <taxon>Saliceae</taxon>
        <taxon>Salix</taxon>
    </lineage>
</organism>
<keyword evidence="3" id="KW-0804">Transcription</keyword>
<dbReference type="InterPro" id="IPR051358">
    <property type="entry name" value="TF_AMS/ICE1/BHLH6-like"/>
</dbReference>
<proteinExistence type="predicted"/>
<evidence type="ECO:0000259" key="7">
    <source>
        <dbReference type="PROSITE" id="PS50888"/>
    </source>
</evidence>
<sequence length="657" mass="73996">MSYPYQPGNFLSLVTSCEYAREVCDLFSIFLVAVLCFFMDFYAYFFLIHSQKRHADFGVCPTWLESIMDHIGNIVNVFQNLTERLRPLVGLKGWDYCALWKLSEDQRYIELMDCCCAGTEATQNGGEELQFPVSAGLPCRDVMFQHPRTKSCELLAQLPSSMALNSGFHAQALSSNLPRWLNFSSSSDSNVLEEAVGTRALIPVPGGLMELFIAKQVPEDQHVIDVVTSQCNFLMEQEAMINSANMDSSLSNIDVNGMGEDQSKPFLANDNEQKDHHSLNIPFDISLDRLHMSSSPMNSFMHQFNYSADETRTKGDVFQGVESGLQDLDDFQKSMMANAESTQMQFMESGLTTKDQQGNDKESIKLENGPSAEYSHSDCNDDEDDAKYRRRNGKGPQSKNLVAERKRRKKLNDRLYALRSLVPNISKVRTSFYGMHQASILGDAIEFVKELQKEAKELQDELEENSDDEGAKNGSHENLPPETLNQNGANLGAYRSDYAANGFHVEASGISTVSKQNQDSENSHDKGHQMEAQVEVAQIDGNEFFVKVFCEHKPGGFMRLMEALDSLGLEVTNANVTSNRGLVSNVFKVEKDSEMVQADYVRDSLLELTRDPPRAWPETSKASESCCSGMEYPHHDHHQHHLQNGHMNFNHHHLHHH</sequence>
<comment type="subcellular location">
    <subcellularLocation>
        <location evidence="1">Nucleus</location>
    </subcellularLocation>
</comment>
<dbReference type="Pfam" id="PF22754">
    <property type="entry name" value="bHLH-TF_ACT-like_plant"/>
    <property type="match status" value="1"/>
</dbReference>
<evidence type="ECO:0000313" key="8">
    <source>
        <dbReference type="EMBL" id="KAB5541603.1"/>
    </source>
</evidence>
<dbReference type="EMBL" id="VDCV01000009">
    <property type="protein sequence ID" value="KAB5541603.1"/>
    <property type="molecule type" value="Genomic_DNA"/>
</dbReference>
<dbReference type="GO" id="GO:0046983">
    <property type="term" value="F:protein dimerization activity"/>
    <property type="evidence" value="ECO:0007669"/>
    <property type="project" value="InterPro"/>
</dbReference>
<evidence type="ECO:0000256" key="6">
    <source>
        <dbReference type="SAM" id="Phobius"/>
    </source>
</evidence>
<dbReference type="Pfam" id="PF00010">
    <property type="entry name" value="HLH"/>
    <property type="match status" value="1"/>
</dbReference>
<keyword evidence="2" id="KW-0805">Transcription regulation</keyword>
<dbReference type="InterPro" id="IPR054502">
    <property type="entry name" value="bHLH-TF_ACT-like_plant"/>
</dbReference>
<keyword evidence="4" id="KW-0539">Nucleus</keyword>
<dbReference type="Proteomes" id="UP000326939">
    <property type="component" value="Chromosome 9"/>
</dbReference>